<name>G7YC04_CLOSI</name>
<protein>
    <submittedName>
        <fullName evidence="1">Uncharacterized protein</fullName>
    </submittedName>
</protein>
<evidence type="ECO:0000313" key="1">
    <source>
        <dbReference type="EMBL" id="GAA50488.1"/>
    </source>
</evidence>
<evidence type="ECO:0000313" key="2">
    <source>
        <dbReference type="Proteomes" id="UP000008909"/>
    </source>
</evidence>
<gene>
    <name evidence="1" type="ORF">CLF_104606</name>
</gene>
<accession>G7YC04</accession>
<dbReference type="EMBL" id="DF143050">
    <property type="protein sequence ID" value="GAA50488.1"/>
    <property type="molecule type" value="Genomic_DNA"/>
</dbReference>
<dbReference type="Proteomes" id="UP000008909">
    <property type="component" value="Unassembled WGS sequence"/>
</dbReference>
<proteinExistence type="predicted"/>
<reference key="2">
    <citation type="submission" date="2011-10" db="EMBL/GenBank/DDBJ databases">
        <title>The genome and transcriptome sequence of Clonorchis sinensis provide insights into the carcinogenic liver fluke.</title>
        <authorList>
            <person name="Wang X."/>
            <person name="Huang Y."/>
            <person name="Chen W."/>
            <person name="Liu H."/>
            <person name="Guo L."/>
            <person name="Chen Y."/>
            <person name="Luo F."/>
            <person name="Zhou W."/>
            <person name="Sun J."/>
            <person name="Mao Q."/>
            <person name="Liang P."/>
            <person name="Zhou C."/>
            <person name="Tian Y."/>
            <person name="Men J."/>
            <person name="Lv X."/>
            <person name="Huang L."/>
            <person name="Zhou J."/>
            <person name="Hu Y."/>
            <person name="Li R."/>
            <person name="Zhang F."/>
            <person name="Lei H."/>
            <person name="Li X."/>
            <person name="Hu X."/>
            <person name="Liang C."/>
            <person name="Xu J."/>
            <person name="Wu Z."/>
            <person name="Yu X."/>
        </authorList>
    </citation>
    <scope>NUCLEOTIDE SEQUENCE</scope>
    <source>
        <strain>Henan</strain>
    </source>
</reference>
<reference evidence="1" key="1">
    <citation type="journal article" date="2011" name="Genome Biol.">
        <title>The draft genome of the carcinogenic human liver fluke Clonorchis sinensis.</title>
        <authorList>
            <person name="Wang X."/>
            <person name="Chen W."/>
            <person name="Huang Y."/>
            <person name="Sun J."/>
            <person name="Men J."/>
            <person name="Liu H."/>
            <person name="Luo F."/>
            <person name="Guo L."/>
            <person name="Lv X."/>
            <person name="Deng C."/>
            <person name="Zhou C."/>
            <person name="Fan Y."/>
            <person name="Li X."/>
            <person name="Huang L."/>
            <person name="Hu Y."/>
            <person name="Liang C."/>
            <person name="Hu X."/>
            <person name="Xu J."/>
            <person name="Yu X."/>
        </authorList>
    </citation>
    <scope>NUCLEOTIDE SEQUENCE [LARGE SCALE GENOMIC DNA]</scope>
    <source>
        <strain evidence="1">Henan</strain>
    </source>
</reference>
<dbReference type="AlphaFoldDB" id="G7YC04"/>
<organism evidence="1 2">
    <name type="scientific">Clonorchis sinensis</name>
    <name type="common">Chinese liver fluke</name>
    <dbReference type="NCBI Taxonomy" id="79923"/>
    <lineage>
        <taxon>Eukaryota</taxon>
        <taxon>Metazoa</taxon>
        <taxon>Spiralia</taxon>
        <taxon>Lophotrochozoa</taxon>
        <taxon>Platyhelminthes</taxon>
        <taxon>Trematoda</taxon>
        <taxon>Digenea</taxon>
        <taxon>Opisthorchiida</taxon>
        <taxon>Opisthorchiata</taxon>
        <taxon>Opisthorchiidae</taxon>
        <taxon>Clonorchis</taxon>
    </lineage>
</organism>
<sequence length="272" mass="30822">MTVIANKENTDGTNEYNERGEIPKHWFDEHGNPSDQPVRCNLWQYEILPLQLHSTTSSSYTPTFGSPFANQRISRGKVNGVYDEPYSNHPSWNFMSLMLVTSIVGVTKQRDISASLEQVGNLRKNEDSYNAGNQRKTRVFRCHPLQAQPGCWHFGSKRNILIRNTTVLSADNCFADFLQFLVALFQNFKPCKKLPKKPVVFIGGKFRDGNSEEEARFRASRTHDYGVGNVIGSRIVNRTIPSESKIGCKASKTHLKLIESSWYTETIADVSL</sequence>
<keyword evidence="2" id="KW-1185">Reference proteome</keyword>